<name>A0AA91YYJ8_9BACT</name>
<organism evidence="1 2">
    <name type="scientific">Segatella copri</name>
    <dbReference type="NCBI Taxonomy" id="165179"/>
    <lineage>
        <taxon>Bacteria</taxon>
        <taxon>Pseudomonadati</taxon>
        <taxon>Bacteroidota</taxon>
        <taxon>Bacteroidia</taxon>
        <taxon>Bacteroidales</taxon>
        <taxon>Prevotellaceae</taxon>
        <taxon>Segatella</taxon>
    </lineage>
</organism>
<dbReference type="AlphaFoldDB" id="A0AA91YYJ8"/>
<dbReference type="Proteomes" id="UP000215155">
    <property type="component" value="Unassembled WGS sequence"/>
</dbReference>
<comment type="caution">
    <text evidence="1">The sequence shown here is derived from an EMBL/GenBank/DDBJ whole genome shotgun (WGS) entry which is preliminary data.</text>
</comment>
<evidence type="ECO:0000313" key="1">
    <source>
        <dbReference type="EMBL" id="OXL45388.1"/>
    </source>
</evidence>
<reference evidence="1 2" key="1">
    <citation type="submission" date="2017-07" db="EMBL/GenBank/DDBJ databases">
        <title>Draft genome sequence of Prevotella copri isolated from the gut of healthy adult Indian.</title>
        <authorList>
            <person name="Das B."/>
            <person name="Bag S."/>
            <person name="Ghosh T.S."/>
        </authorList>
    </citation>
    <scope>NUCLEOTIDE SEQUENCE [LARGE SCALE GENOMIC DNA]</scope>
    <source>
        <strain evidence="1 2">Indica</strain>
    </source>
</reference>
<proteinExistence type="predicted"/>
<accession>A0AA91YYJ8</accession>
<evidence type="ECO:0000313" key="2">
    <source>
        <dbReference type="Proteomes" id="UP000215155"/>
    </source>
</evidence>
<protein>
    <submittedName>
        <fullName evidence="1">Uncharacterized protein</fullName>
    </submittedName>
</protein>
<dbReference type="RefSeq" id="WP_089542660.1">
    <property type="nucleotide sequence ID" value="NZ_NMPZ01000001.1"/>
</dbReference>
<sequence>MFNQKFYYMWQKYFIVIILFCLYACKGERKEQNTNSTIIEKKWAKDCSNDSKIHVLSSNAQFANGKKVLTNKQKYMQMTKDCIYNVETLVAKYLDNKDKNHYSNKNNTIDCYFRQYLCYKENMHLFVFANLYAYRTTKYEINTTNAFADNPKNHVINPLNGNNKDYKMFIVDLSEKSIHCFTKE</sequence>
<gene>
    <name evidence="1" type="ORF">CFT61_01195</name>
</gene>
<dbReference type="EMBL" id="NMPZ01000001">
    <property type="protein sequence ID" value="OXL45388.1"/>
    <property type="molecule type" value="Genomic_DNA"/>
</dbReference>